<reference evidence="1" key="2">
    <citation type="submission" date="2020-11" db="EMBL/GenBank/DDBJ databases">
        <authorList>
            <person name="McCartney M.A."/>
            <person name="Auch B."/>
            <person name="Kono T."/>
            <person name="Mallez S."/>
            <person name="Becker A."/>
            <person name="Gohl D.M."/>
            <person name="Silverstein K.A.T."/>
            <person name="Koren S."/>
            <person name="Bechman K.B."/>
            <person name="Herman A."/>
            <person name="Abrahante J.E."/>
            <person name="Garbe J."/>
        </authorList>
    </citation>
    <scope>NUCLEOTIDE SEQUENCE</scope>
    <source>
        <strain evidence="1">Duluth1</strain>
        <tissue evidence="1">Whole animal</tissue>
    </source>
</reference>
<proteinExistence type="predicted"/>
<reference evidence="1" key="1">
    <citation type="journal article" date="2019" name="bioRxiv">
        <title>The Genome of the Zebra Mussel, Dreissena polymorpha: A Resource for Invasive Species Research.</title>
        <authorList>
            <person name="McCartney M.A."/>
            <person name="Auch B."/>
            <person name="Kono T."/>
            <person name="Mallez S."/>
            <person name="Zhang Y."/>
            <person name="Obille A."/>
            <person name="Becker A."/>
            <person name="Abrahante J.E."/>
            <person name="Garbe J."/>
            <person name="Badalamenti J.P."/>
            <person name="Herman A."/>
            <person name="Mangelson H."/>
            <person name="Liachko I."/>
            <person name="Sullivan S."/>
            <person name="Sone E.D."/>
            <person name="Koren S."/>
            <person name="Silverstein K.A.T."/>
            <person name="Beckman K.B."/>
            <person name="Gohl D.M."/>
        </authorList>
    </citation>
    <scope>NUCLEOTIDE SEQUENCE</scope>
    <source>
        <strain evidence="1">Duluth1</strain>
        <tissue evidence="1">Whole animal</tissue>
    </source>
</reference>
<evidence type="ECO:0000313" key="1">
    <source>
        <dbReference type="EMBL" id="KAH3854594.1"/>
    </source>
</evidence>
<comment type="caution">
    <text evidence="1">The sequence shown here is derived from an EMBL/GenBank/DDBJ whole genome shotgun (WGS) entry which is preliminary data.</text>
</comment>
<gene>
    <name evidence="1" type="ORF">DPMN_097139</name>
</gene>
<sequence length="109" mass="11685">MSPVRSLITGSVTGPIMSPVRSLITGQQSSVRPATDNTSQWSRRRTRSSIIGLFSYSSSNTSSLSRILIVAALKISVSSQPIHISTAQPIQISTLQEKAITSTLTKTIL</sequence>
<protein>
    <submittedName>
        <fullName evidence="1">Uncharacterized protein</fullName>
    </submittedName>
</protein>
<evidence type="ECO:0000313" key="2">
    <source>
        <dbReference type="Proteomes" id="UP000828390"/>
    </source>
</evidence>
<name>A0A9D4R4G3_DREPO</name>
<organism evidence="1 2">
    <name type="scientific">Dreissena polymorpha</name>
    <name type="common">Zebra mussel</name>
    <name type="synonym">Mytilus polymorpha</name>
    <dbReference type="NCBI Taxonomy" id="45954"/>
    <lineage>
        <taxon>Eukaryota</taxon>
        <taxon>Metazoa</taxon>
        <taxon>Spiralia</taxon>
        <taxon>Lophotrochozoa</taxon>
        <taxon>Mollusca</taxon>
        <taxon>Bivalvia</taxon>
        <taxon>Autobranchia</taxon>
        <taxon>Heteroconchia</taxon>
        <taxon>Euheterodonta</taxon>
        <taxon>Imparidentia</taxon>
        <taxon>Neoheterodontei</taxon>
        <taxon>Myida</taxon>
        <taxon>Dreissenoidea</taxon>
        <taxon>Dreissenidae</taxon>
        <taxon>Dreissena</taxon>
    </lineage>
</organism>
<dbReference type="AlphaFoldDB" id="A0A9D4R4G3"/>
<dbReference type="Proteomes" id="UP000828390">
    <property type="component" value="Unassembled WGS sequence"/>
</dbReference>
<keyword evidence="2" id="KW-1185">Reference proteome</keyword>
<dbReference type="EMBL" id="JAIWYP010000003">
    <property type="protein sequence ID" value="KAH3854594.1"/>
    <property type="molecule type" value="Genomic_DNA"/>
</dbReference>
<accession>A0A9D4R4G3</accession>